<comment type="function">
    <text evidence="11">Stimulates aldosterone release.</text>
</comment>
<feature type="chain" id="PRO_5039934057" description="Angiotensinogen" evidence="16">
    <location>
        <begin position="20"/>
        <end position="460"/>
    </location>
</feature>
<comment type="subcellular location">
    <subcellularLocation>
        <location evidence="2">Secreted</location>
    </subcellularLocation>
</comment>
<evidence type="ECO:0000259" key="17">
    <source>
        <dbReference type="SMART" id="SM00093"/>
    </source>
</evidence>
<dbReference type="GO" id="GO:0042981">
    <property type="term" value="P:regulation of apoptotic process"/>
    <property type="evidence" value="ECO:0007669"/>
    <property type="project" value="TreeGrafter"/>
</dbReference>
<evidence type="ECO:0000313" key="18">
    <source>
        <dbReference type="Proteomes" id="UP000695026"/>
    </source>
</evidence>
<comment type="function">
    <text evidence="14">Acts directly on vascular smooth muscle as a potent vasoconstrictor, affects cardiac contractility and heart rate through its action on the sympathetic nervous system, and alters renal sodium and water absorption through its ability to stimulate the zona glomerulosa cells of the adrenal cortex to synthesize and secrete aldosterone. Acts by binding to angiotensin receptors AGTR1 and AGTR2. Also binds the DEAR/FBXW7-AS1 receptor.</text>
</comment>
<keyword evidence="10" id="KW-0839">Vasoconstrictor</keyword>
<keyword evidence="18" id="KW-1185">Reference proteome</keyword>
<evidence type="ECO:0000256" key="3">
    <source>
        <dbReference type="ARBA" id="ARBA00009500"/>
    </source>
</evidence>
<comment type="function">
    <text evidence="12">Is a ligand for the G-protein coupled receptor MAS1. Has vasodilator and antidiuretic effects. Has an antithrombotic effect that involves MAS1-mediated release of nitric oxide from platelets.</text>
</comment>
<comment type="similarity">
    <text evidence="3 15">Belongs to the serpin family.</text>
</comment>
<evidence type="ECO:0000256" key="2">
    <source>
        <dbReference type="ARBA" id="ARBA00004613"/>
    </source>
</evidence>
<proteinExistence type="inferred from homology"/>
<evidence type="ECO:0000256" key="6">
    <source>
        <dbReference type="ARBA" id="ARBA00022729"/>
    </source>
</evidence>
<keyword evidence="6 16" id="KW-0732">Signal</keyword>
<dbReference type="InterPro" id="IPR023796">
    <property type="entry name" value="Serpin_dom"/>
</dbReference>
<dbReference type="Pfam" id="PF00079">
    <property type="entry name" value="Serpin"/>
    <property type="match status" value="1"/>
</dbReference>
<dbReference type="GO" id="GO:0004867">
    <property type="term" value="F:serine-type endopeptidase inhibitor activity"/>
    <property type="evidence" value="ECO:0007669"/>
    <property type="project" value="InterPro"/>
</dbReference>
<dbReference type="KEGG" id="pbi:103061181"/>
<evidence type="ECO:0000256" key="8">
    <source>
        <dbReference type="ARBA" id="ARBA00023157"/>
    </source>
</evidence>
<dbReference type="Proteomes" id="UP000695026">
    <property type="component" value="Unplaced"/>
</dbReference>
<accession>A0A9F2NPY3</accession>
<dbReference type="OrthoDB" id="7817921at2759"/>
<evidence type="ECO:0000256" key="9">
    <source>
        <dbReference type="ARBA" id="ARBA00023180"/>
    </source>
</evidence>
<organism evidence="18 19">
    <name type="scientific">Python bivittatus</name>
    <name type="common">Burmese python</name>
    <name type="synonym">Python molurus bivittatus</name>
    <dbReference type="NCBI Taxonomy" id="176946"/>
    <lineage>
        <taxon>Eukaryota</taxon>
        <taxon>Metazoa</taxon>
        <taxon>Chordata</taxon>
        <taxon>Craniata</taxon>
        <taxon>Vertebrata</taxon>
        <taxon>Euteleostomi</taxon>
        <taxon>Lepidosauria</taxon>
        <taxon>Squamata</taxon>
        <taxon>Bifurcata</taxon>
        <taxon>Unidentata</taxon>
        <taxon>Episquamata</taxon>
        <taxon>Toxicofera</taxon>
        <taxon>Serpentes</taxon>
        <taxon>Henophidia</taxon>
        <taxon>Pythonidae</taxon>
        <taxon>Python</taxon>
    </lineage>
</organism>
<dbReference type="Gene3D" id="3.30.497.10">
    <property type="entry name" value="Antithrombin, subunit I, domain 2"/>
    <property type="match status" value="1"/>
</dbReference>
<evidence type="ECO:0000256" key="16">
    <source>
        <dbReference type="SAM" id="SignalP"/>
    </source>
</evidence>
<dbReference type="PRINTS" id="PR00654">
    <property type="entry name" value="ANGIOTENSNGN"/>
</dbReference>
<evidence type="ECO:0000256" key="15">
    <source>
        <dbReference type="RuleBase" id="RU000411"/>
    </source>
</evidence>
<keyword evidence="5" id="KW-0964">Secreted</keyword>
<evidence type="ECO:0000256" key="4">
    <source>
        <dbReference type="ARBA" id="ARBA00015105"/>
    </source>
</evidence>
<dbReference type="PANTHER" id="PTHR11461">
    <property type="entry name" value="SERINE PROTEASE INHIBITOR, SERPIN"/>
    <property type="match status" value="1"/>
</dbReference>
<feature type="domain" description="Serpin" evidence="17">
    <location>
        <begin position="95"/>
        <end position="456"/>
    </location>
</feature>
<name>A0A9F2NPY3_PYTBI</name>
<keyword evidence="7" id="KW-0838">Vasoactive</keyword>
<dbReference type="OMA" id="FVPMMTV"/>
<sequence>MKLGVSLLCVLLYLTTGGCDRVYVHPFFLVSLNNTDVNSCKELEEREQLVKMFVPLSIESHFTSTYEESLRNKSEEEERRLGVKFLKEPIYILGARFYKQLKKIHRSSNIILSPIFIYESLLSIYLGASGQTASDLQILLGFFPPSSDSSCTFKIDGRKVLFALKIILNAPLRSRDAEGLIFSKLLCLFSAPGTHLSESFVHELAFPDVNFYVRAVDFTNPTEAAKQINAFVERKNTHRSKGLLADIDQETTLLLTMYTHFKAVINGASLLKEPQEFWLDPHTKIFVPMMTVTGIFKHKHHSGLSIVKIPVSKSVFLLLLQPSNSSELASDKDQYSLTPSLKWLQGLQPKQIHLTFPKVSFTSMHDLLDLLVKQEMPNLLGKEANLRLLSSSNVTIGKIINQQLFELSPGEPDQVEAHTEENASEMLKITLDEPFLFAVYEKESAALIYFGQITNPLKET</sequence>
<evidence type="ECO:0000256" key="10">
    <source>
        <dbReference type="ARBA" id="ARBA00023322"/>
    </source>
</evidence>
<dbReference type="InterPro" id="IPR000215">
    <property type="entry name" value="Serpin_fam"/>
</dbReference>
<dbReference type="GeneID" id="103061181"/>
<dbReference type="InterPro" id="IPR042178">
    <property type="entry name" value="Serpin_sf_1"/>
</dbReference>
<dbReference type="PANTHER" id="PTHR11461:SF13">
    <property type="entry name" value="ANGIOTENSINOGEN"/>
    <property type="match status" value="1"/>
</dbReference>
<dbReference type="SUPFAM" id="SSF56574">
    <property type="entry name" value="Serpins"/>
    <property type="match status" value="1"/>
</dbReference>
<dbReference type="PROSITE" id="PS51257">
    <property type="entry name" value="PROKAR_LIPOPROTEIN"/>
    <property type="match status" value="1"/>
</dbReference>
<dbReference type="SMART" id="SM00093">
    <property type="entry name" value="SERPIN"/>
    <property type="match status" value="1"/>
</dbReference>
<evidence type="ECO:0000256" key="7">
    <source>
        <dbReference type="ARBA" id="ARBA00022858"/>
    </source>
</evidence>
<evidence type="ECO:0000256" key="12">
    <source>
        <dbReference type="ARBA" id="ARBA00029391"/>
    </source>
</evidence>
<dbReference type="GO" id="GO:0042310">
    <property type="term" value="P:vasoconstriction"/>
    <property type="evidence" value="ECO:0007669"/>
    <property type="project" value="UniProtKB-KW"/>
</dbReference>
<keyword evidence="9" id="KW-0325">Glycoprotein</keyword>
<keyword evidence="8" id="KW-1015">Disulfide bond</keyword>
<dbReference type="CTD" id="183"/>
<dbReference type="InterPro" id="IPR042185">
    <property type="entry name" value="Serpin_sf_2"/>
</dbReference>
<dbReference type="GO" id="GO:0003081">
    <property type="term" value="P:regulation of systemic arterial blood pressure by renin-angiotensin"/>
    <property type="evidence" value="ECO:0007669"/>
    <property type="project" value="InterPro"/>
</dbReference>
<comment type="function">
    <text evidence="1">Essential component of the renin-angiotensin system (RAS), a potent regulator of blood pressure, body fluid and electrolyte homeostasis.</text>
</comment>
<protein>
    <recommendedName>
        <fullName evidence="4">Angiotensinogen</fullName>
    </recommendedName>
    <alternativeName>
        <fullName evidence="13">Serpin A8</fullName>
    </alternativeName>
</protein>
<evidence type="ECO:0000256" key="14">
    <source>
        <dbReference type="ARBA" id="ARBA00046068"/>
    </source>
</evidence>
<evidence type="ECO:0000313" key="19">
    <source>
        <dbReference type="RefSeq" id="XP_007423730.1"/>
    </source>
</evidence>
<evidence type="ECO:0000256" key="5">
    <source>
        <dbReference type="ARBA" id="ARBA00022525"/>
    </source>
</evidence>
<evidence type="ECO:0000256" key="1">
    <source>
        <dbReference type="ARBA" id="ARBA00002747"/>
    </source>
</evidence>
<evidence type="ECO:0000256" key="11">
    <source>
        <dbReference type="ARBA" id="ARBA00029380"/>
    </source>
</evidence>
<gene>
    <name evidence="19" type="primary">AGT</name>
</gene>
<reference evidence="19" key="1">
    <citation type="submission" date="2025-08" db="UniProtKB">
        <authorList>
            <consortium name="RefSeq"/>
        </authorList>
    </citation>
    <scope>IDENTIFICATION</scope>
    <source>
        <tissue evidence="19">Liver</tissue>
    </source>
</reference>
<dbReference type="InterPro" id="IPR036186">
    <property type="entry name" value="Serpin_sf"/>
</dbReference>
<feature type="signal peptide" evidence="16">
    <location>
        <begin position="1"/>
        <end position="19"/>
    </location>
</feature>
<dbReference type="Gene3D" id="2.30.39.10">
    <property type="entry name" value="Alpha-1-antitrypsin, domain 1"/>
    <property type="match status" value="1"/>
</dbReference>
<dbReference type="InterPro" id="IPR000227">
    <property type="entry name" value="Angiotensinogen"/>
</dbReference>
<dbReference type="RefSeq" id="XP_007423730.1">
    <property type="nucleotide sequence ID" value="XM_007423668.2"/>
</dbReference>
<dbReference type="GO" id="GO:0005615">
    <property type="term" value="C:extracellular space"/>
    <property type="evidence" value="ECO:0007669"/>
    <property type="project" value="InterPro"/>
</dbReference>
<evidence type="ECO:0000256" key="13">
    <source>
        <dbReference type="ARBA" id="ARBA00033182"/>
    </source>
</evidence>
<dbReference type="AlphaFoldDB" id="A0A9F2NPY3"/>